<evidence type="ECO:0000256" key="5">
    <source>
        <dbReference type="PROSITE-ProRule" id="PRU00339"/>
    </source>
</evidence>
<keyword evidence="3" id="KW-0677">Repeat</keyword>
<comment type="subcellular location">
    <subcellularLocation>
        <location evidence="1">Cytoplasm</location>
    </subcellularLocation>
</comment>
<dbReference type="EMBL" id="GBBI01000951">
    <property type="protein sequence ID" value="JAC17761.1"/>
    <property type="molecule type" value="mRNA"/>
</dbReference>
<dbReference type="FunFam" id="1.25.40.10:FF:000020">
    <property type="entry name" value="Stress-induced phosphoprotein 1"/>
    <property type="match status" value="1"/>
</dbReference>
<dbReference type="GO" id="GO:0005737">
    <property type="term" value="C:cytoplasm"/>
    <property type="evidence" value="ECO:0007669"/>
    <property type="project" value="UniProtKB-SubCell"/>
</dbReference>
<organism evidence="7">
    <name type="scientific">Triatoma infestans</name>
    <name type="common">Assassin bug</name>
    <dbReference type="NCBI Taxonomy" id="30076"/>
    <lineage>
        <taxon>Eukaryota</taxon>
        <taxon>Metazoa</taxon>
        <taxon>Ecdysozoa</taxon>
        <taxon>Arthropoda</taxon>
        <taxon>Hexapoda</taxon>
        <taxon>Insecta</taxon>
        <taxon>Pterygota</taxon>
        <taxon>Neoptera</taxon>
        <taxon>Paraneoptera</taxon>
        <taxon>Hemiptera</taxon>
        <taxon>Heteroptera</taxon>
        <taxon>Panheteroptera</taxon>
        <taxon>Cimicomorpha</taxon>
        <taxon>Reduviidae</taxon>
        <taxon>Triatominae</taxon>
        <taxon>Triatoma</taxon>
    </lineage>
</organism>
<dbReference type="SUPFAM" id="SSF48452">
    <property type="entry name" value="TPR-like"/>
    <property type="match status" value="1"/>
</dbReference>
<dbReference type="Gene3D" id="1.25.40.10">
    <property type="entry name" value="Tetratricopeptide repeat domain"/>
    <property type="match status" value="1"/>
</dbReference>
<dbReference type="Pfam" id="PF13414">
    <property type="entry name" value="TPR_11"/>
    <property type="match status" value="1"/>
</dbReference>
<dbReference type="GO" id="GO:0051879">
    <property type="term" value="F:Hsp90 protein binding"/>
    <property type="evidence" value="ECO:0007669"/>
    <property type="project" value="TreeGrafter"/>
</dbReference>
<sequence>MTANSTAINEEAIEYKEKGNSCVREEKYEEAILHYTHAIKLDPKNHSLYSNRSLAFLKISQYYHAHEDALEAIRLKPDWAKGYFRKGEVEAATFHFSDALLSYRCALELLPDDPTVTDAMKRTTALYNKDKKANEQVPWLGAGIGIIIGVIIVIADQIFTAKPSVTHPLLMAALTISVALLGFAFAKGFRYYLGCQRKGLLDAPMDLLKEMKKLDNDGYSDNKKIDSNHQRFTRAQGRLKLRKGKT</sequence>
<evidence type="ECO:0000256" key="3">
    <source>
        <dbReference type="ARBA" id="ARBA00022737"/>
    </source>
</evidence>
<keyword evidence="6" id="KW-0812">Transmembrane</keyword>
<keyword evidence="2" id="KW-0963">Cytoplasm</keyword>
<dbReference type="PANTHER" id="PTHR22904">
    <property type="entry name" value="TPR REPEAT CONTAINING PROTEIN"/>
    <property type="match status" value="1"/>
</dbReference>
<feature type="repeat" description="TPR" evidence="5">
    <location>
        <begin position="12"/>
        <end position="45"/>
    </location>
</feature>
<dbReference type="PANTHER" id="PTHR22904:SF532">
    <property type="entry name" value="HEAT SHOCK PROTEIN STI1-LIKE PROTEIN"/>
    <property type="match status" value="1"/>
</dbReference>
<accession>A0A023F8N7</accession>
<protein>
    <submittedName>
        <fullName evidence="7">Putative molecular co-chaperone sti1</fullName>
    </submittedName>
</protein>
<keyword evidence="4 5" id="KW-0802">TPR repeat</keyword>
<keyword evidence="6" id="KW-0472">Membrane</keyword>
<feature type="transmembrane region" description="Helical" evidence="6">
    <location>
        <begin position="137"/>
        <end position="159"/>
    </location>
</feature>
<dbReference type="PROSITE" id="PS50005">
    <property type="entry name" value="TPR"/>
    <property type="match status" value="2"/>
</dbReference>
<keyword evidence="6" id="KW-1133">Transmembrane helix</keyword>
<feature type="transmembrane region" description="Helical" evidence="6">
    <location>
        <begin position="165"/>
        <end position="186"/>
    </location>
</feature>
<reference evidence="7" key="1">
    <citation type="journal article" date="2014" name="PLoS Negl. Trop. Dis.">
        <title>An updated insight into the Sialotranscriptome of Triatoma infestans: developmental stage and geographic variations.</title>
        <authorList>
            <person name="Schwarz A."/>
            <person name="Medrano-Mercado N."/>
            <person name="Schaub G.A."/>
            <person name="Struchiner C.J."/>
            <person name="Bargues M.D."/>
            <person name="Levy M.Z."/>
            <person name="Ribeiro J.M."/>
        </authorList>
    </citation>
    <scope>NUCLEOTIDE SEQUENCE</scope>
    <source>
        <strain evidence="7">Chile</strain>
        <tissue evidence="7">Salivary glands</tissue>
    </source>
</reference>
<name>A0A023F8N7_TRIIF</name>
<evidence type="ECO:0000256" key="6">
    <source>
        <dbReference type="SAM" id="Phobius"/>
    </source>
</evidence>
<evidence type="ECO:0000313" key="7">
    <source>
        <dbReference type="EMBL" id="JAC17761.1"/>
    </source>
</evidence>
<evidence type="ECO:0000256" key="2">
    <source>
        <dbReference type="ARBA" id="ARBA00022490"/>
    </source>
</evidence>
<dbReference type="SMART" id="SM00028">
    <property type="entry name" value="TPR"/>
    <property type="match status" value="3"/>
</dbReference>
<evidence type="ECO:0000256" key="1">
    <source>
        <dbReference type="ARBA" id="ARBA00004496"/>
    </source>
</evidence>
<proteinExistence type="evidence at transcript level"/>
<evidence type="ECO:0000256" key="4">
    <source>
        <dbReference type="ARBA" id="ARBA00022803"/>
    </source>
</evidence>
<feature type="repeat" description="TPR" evidence="5">
    <location>
        <begin position="80"/>
        <end position="113"/>
    </location>
</feature>
<dbReference type="AlphaFoldDB" id="A0A023F8N7"/>
<dbReference type="InterPro" id="IPR019734">
    <property type="entry name" value="TPR_rpt"/>
</dbReference>
<dbReference type="InterPro" id="IPR011990">
    <property type="entry name" value="TPR-like_helical_dom_sf"/>
</dbReference>